<dbReference type="Proteomes" id="UP000017052">
    <property type="component" value="Unassembled WGS sequence"/>
</dbReference>
<organism evidence="1 2">
    <name type="scientific">Propionibacterium acidifaciens F0233</name>
    <dbReference type="NCBI Taxonomy" id="553198"/>
    <lineage>
        <taxon>Bacteria</taxon>
        <taxon>Bacillati</taxon>
        <taxon>Actinomycetota</taxon>
        <taxon>Actinomycetes</taxon>
        <taxon>Propionibacteriales</taxon>
        <taxon>Propionibacteriaceae</taxon>
        <taxon>Propionibacterium</taxon>
    </lineage>
</organism>
<evidence type="ECO:0000313" key="1">
    <source>
        <dbReference type="EMBL" id="ERK52262.1"/>
    </source>
</evidence>
<reference evidence="1" key="1">
    <citation type="submission" date="2013-08" db="EMBL/GenBank/DDBJ databases">
        <authorList>
            <person name="Durkin A.S."/>
            <person name="Haft D.R."/>
            <person name="McCorrison J."/>
            <person name="Torralba M."/>
            <person name="Gillis M."/>
            <person name="Haft D.H."/>
            <person name="Methe B."/>
            <person name="Sutton G."/>
            <person name="Nelson K.E."/>
        </authorList>
    </citation>
    <scope>NUCLEOTIDE SEQUENCE [LARGE SCALE GENOMIC DNA]</scope>
    <source>
        <strain evidence="1">F0233</strain>
    </source>
</reference>
<gene>
    <name evidence="1" type="ORF">HMPREF0682_2054</name>
</gene>
<dbReference type="AlphaFoldDB" id="U2RNG4"/>
<accession>U2RNG4</accession>
<proteinExistence type="predicted"/>
<comment type="caution">
    <text evidence="1">The sequence shown here is derived from an EMBL/GenBank/DDBJ whole genome shotgun (WGS) entry which is preliminary data.</text>
</comment>
<name>U2RNG4_9ACTN</name>
<dbReference type="EMBL" id="ACVN02000261">
    <property type="protein sequence ID" value="ERK52262.1"/>
    <property type="molecule type" value="Genomic_DNA"/>
</dbReference>
<evidence type="ECO:0000313" key="2">
    <source>
        <dbReference type="Proteomes" id="UP000017052"/>
    </source>
</evidence>
<protein>
    <submittedName>
        <fullName evidence="1">Uncharacterized protein</fullName>
    </submittedName>
</protein>
<sequence>MQEVVLEVMRIGRVIAVVSASHVEIIRGGIVMMSTMPILLAQGVSKYMQGLWRTTGAAIRGC</sequence>
<keyword evidence="2" id="KW-1185">Reference proteome</keyword>